<dbReference type="STRING" id="706587.Desti_5414"/>
<feature type="domain" description="HTH tetR-type" evidence="3">
    <location>
        <begin position="2"/>
        <end position="62"/>
    </location>
</feature>
<sequence>MNDSKAKILQAAEELISEKGVARTTIAQIARKAGVSDSLAYQYFKDKEDLVFSVAYQRLEDTWKELQEQLQGIIDPRSELGRVIWFGLRYNELHQDYVRNLMFEYRSNKDFYKSPAYAFIRNHSQLTLQILHRGVDQGVFRNDVDMRLVREIIYGTQDFEAVDCAITRDISESSTDWQDLMSLILNMIEEKGQCEEPGKRERILVAAEEVFAEFGFAKAKLADIASLVGIAESSIYDFFESKEVLLLSITEMRLQGHMALLPETFHIKTPIRKLRRFIRYHFDLYMQNRNFLKIFVMDNLLSQKFYASKAFDEFKKYIKTLEDIVEEGKACGAFRHDVNTRVFKNMFLGAFTHMALRWIIFDEKNFDKMGEVKGLVELLCAAVTIADTCSSG</sequence>
<dbReference type="AlphaFoldDB" id="I4CEL0"/>
<dbReference type="InterPro" id="IPR009057">
    <property type="entry name" value="Homeodomain-like_sf"/>
</dbReference>
<dbReference type="Pfam" id="PF00440">
    <property type="entry name" value="TetR_N"/>
    <property type="match status" value="2"/>
</dbReference>
<dbReference type="InterPro" id="IPR041474">
    <property type="entry name" value="NicS_C"/>
</dbReference>
<evidence type="ECO:0000313" key="4">
    <source>
        <dbReference type="EMBL" id="AFM28001.1"/>
    </source>
</evidence>
<dbReference type="Gene3D" id="1.10.10.60">
    <property type="entry name" value="Homeodomain-like"/>
    <property type="match status" value="2"/>
</dbReference>
<dbReference type="GO" id="GO:0003677">
    <property type="term" value="F:DNA binding"/>
    <property type="evidence" value="ECO:0007669"/>
    <property type="project" value="UniProtKB-UniRule"/>
</dbReference>
<dbReference type="Gene3D" id="1.10.357.10">
    <property type="entry name" value="Tetracycline Repressor, domain 2"/>
    <property type="match status" value="2"/>
</dbReference>
<accession>I4CEL0</accession>
<dbReference type="InterPro" id="IPR050109">
    <property type="entry name" value="HTH-type_TetR-like_transc_reg"/>
</dbReference>
<evidence type="ECO:0000259" key="3">
    <source>
        <dbReference type="PROSITE" id="PS50977"/>
    </source>
</evidence>
<keyword evidence="1 2" id="KW-0238">DNA-binding</keyword>
<evidence type="ECO:0000313" key="5">
    <source>
        <dbReference type="Proteomes" id="UP000006055"/>
    </source>
</evidence>
<name>I4CEL0_DESTA</name>
<feature type="domain" description="HTH tetR-type" evidence="3">
    <location>
        <begin position="197"/>
        <end position="257"/>
    </location>
</feature>
<dbReference type="RefSeq" id="WP_014813100.1">
    <property type="nucleotide sequence ID" value="NC_018025.1"/>
</dbReference>
<dbReference type="SUPFAM" id="SSF48498">
    <property type="entry name" value="Tetracyclin repressor-like, C-terminal domain"/>
    <property type="match status" value="2"/>
</dbReference>
<dbReference type="Pfam" id="PF08359">
    <property type="entry name" value="TetR_C_4"/>
    <property type="match status" value="1"/>
</dbReference>
<feature type="DNA-binding region" description="H-T-H motif" evidence="2">
    <location>
        <begin position="220"/>
        <end position="239"/>
    </location>
</feature>
<dbReference type="PANTHER" id="PTHR30328:SF54">
    <property type="entry name" value="HTH-TYPE TRANSCRIPTIONAL REPRESSOR SCO4008"/>
    <property type="match status" value="1"/>
</dbReference>
<gene>
    <name evidence="4" type="ordered locus">Desti_5414</name>
</gene>
<dbReference type="OrthoDB" id="5416719at2"/>
<dbReference type="SUPFAM" id="SSF46689">
    <property type="entry name" value="Homeodomain-like"/>
    <property type="match status" value="2"/>
</dbReference>
<dbReference type="InterPro" id="IPR013570">
    <property type="entry name" value="Tscrpt_reg_YsiA_C"/>
</dbReference>
<proteinExistence type="predicted"/>
<reference evidence="5" key="1">
    <citation type="submission" date="2012-06" db="EMBL/GenBank/DDBJ databases">
        <title>Complete sequence of chromosome of Desulfomonile tiedjei DSM 6799.</title>
        <authorList>
            <person name="Lucas S."/>
            <person name="Copeland A."/>
            <person name="Lapidus A."/>
            <person name="Glavina del Rio T."/>
            <person name="Dalin E."/>
            <person name="Tice H."/>
            <person name="Bruce D."/>
            <person name="Goodwin L."/>
            <person name="Pitluck S."/>
            <person name="Peters L."/>
            <person name="Ovchinnikova G."/>
            <person name="Zeytun A."/>
            <person name="Lu M."/>
            <person name="Kyrpides N."/>
            <person name="Mavromatis K."/>
            <person name="Ivanova N."/>
            <person name="Brettin T."/>
            <person name="Detter J.C."/>
            <person name="Han C."/>
            <person name="Larimer F."/>
            <person name="Land M."/>
            <person name="Hauser L."/>
            <person name="Markowitz V."/>
            <person name="Cheng J.-F."/>
            <person name="Hugenholtz P."/>
            <person name="Woyke T."/>
            <person name="Wu D."/>
            <person name="Spring S."/>
            <person name="Schroeder M."/>
            <person name="Brambilla E."/>
            <person name="Klenk H.-P."/>
            <person name="Eisen J.A."/>
        </authorList>
    </citation>
    <scope>NUCLEOTIDE SEQUENCE [LARGE SCALE GENOMIC DNA]</scope>
    <source>
        <strain evidence="5">ATCC 49306 / DSM 6799 / DCB-1</strain>
    </source>
</reference>
<dbReference type="HOGENOM" id="CLU_656775_0_0_7"/>
<dbReference type="PANTHER" id="PTHR30328">
    <property type="entry name" value="TRANSCRIPTIONAL REPRESSOR"/>
    <property type="match status" value="1"/>
</dbReference>
<feature type="DNA-binding region" description="H-T-H motif" evidence="2">
    <location>
        <begin position="25"/>
        <end position="44"/>
    </location>
</feature>
<dbReference type="Proteomes" id="UP000006055">
    <property type="component" value="Chromosome"/>
</dbReference>
<keyword evidence="5" id="KW-1185">Reference proteome</keyword>
<organism evidence="4 5">
    <name type="scientific">Desulfomonile tiedjei (strain ATCC 49306 / DSM 6799 / DCB-1)</name>
    <dbReference type="NCBI Taxonomy" id="706587"/>
    <lineage>
        <taxon>Bacteria</taxon>
        <taxon>Pseudomonadati</taxon>
        <taxon>Thermodesulfobacteriota</taxon>
        <taxon>Desulfomonilia</taxon>
        <taxon>Desulfomonilales</taxon>
        <taxon>Desulfomonilaceae</taxon>
        <taxon>Desulfomonile</taxon>
    </lineage>
</organism>
<dbReference type="eggNOG" id="COG1309">
    <property type="taxonomic scope" value="Bacteria"/>
</dbReference>
<evidence type="ECO:0000256" key="1">
    <source>
        <dbReference type="ARBA" id="ARBA00023125"/>
    </source>
</evidence>
<dbReference type="Pfam" id="PF17938">
    <property type="entry name" value="TetR_C_29"/>
    <property type="match status" value="1"/>
</dbReference>
<evidence type="ECO:0000256" key="2">
    <source>
        <dbReference type="PROSITE-ProRule" id="PRU00335"/>
    </source>
</evidence>
<dbReference type="PROSITE" id="PS50977">
    <property type="entry name" value="HTH_TETR_2"/>
    <property type="match status" value="2"/>
</dbReference>
<dbReference type="EMBL" id="CP003360">
    <property type="protein sequence ID" value="AFM28001.1"/>
    <property type="molecule type" value="Genomic_DNA"/>
</dbReference>
<dbReference type="InterPro" id="IPR001647">
    <property type="entry name" value="HTH_TetR"/>
</dbReference>
<dbReference type="InterPro" id="IPR036271">
    <property type="entry name" value="Tet_transcr_reg_TetR-rel_C_sf"/>
</dbReference>
<dbReference type="KEGG" id="dti:Desti_5414"/>
<dbReference type="PRINTS" id="PR00455">
    <property type="entry name" value="HTHTETR"/>
</dbReference>
<protein>
    <submittedName>
        <fullName evidence="4">Transcriptional regulator</fullName>
    </submittedName>
</protein>